<evidence type="ECO:0000256" key="2">
    <source>
        <dbReference type="ARBA" id="ARBA00004613"/>
    </source>
</evidence>
<dbReference type="Gene3D" id="1.20.1330.10">
    <property type="entry name" value="f41 fragment of flagellin, N-terminal domain"/>
    <property type="match status" value="2"/>
</dbReference>
<dbReference type="SUPFAM" id="SSF64518">
    <property type="entry name" value="Phase 1 flagellin"/>
    <property type="match status" value="1"/>
</dbReference>
<keyword evidence="5" id="KW-0975">Bacterial flagellum</keyword>
<dbReference type="AlphaFoldDB" id="A0A0W1AN78"/>
<dbReference type="GO" id="GO:0071973">
    <property type="term" value="P:bacterial-type flagellum-dependent cell motility"/>
    <property type="evidence" value="ECO:0007669"/>
    <property type="project" value="InterPro"/>
</dbReference>
<reference evidence="7 8" key="1">
    <citation type="submission" date="2015-11" db="EMBL/GenBank/DDBJ databases">
        <title>Genomic analysis of 38 Legionella species identifies large and diverse effector repertoires.</title>
        <authorList>
            <person name="Burstein D."/>
            <person name="Amaro F."/>
            <person name="Zusman T."/>
            <person name="Lifshitz Z."/>
            <person name="Cohen O."/>
            <person name="Gilbert J.A."/>
            <person name="Pupko T."/>
            <person name="Shuman H.A."/>
            <person name="Segal G."/>
        </authorList>
    </citation>
    <scope>NUCLEOTIDE SEQUENCE [LARGE SCALE GENOMIC DNA]</scope>
    <source>
        <strain evidence="7 8">ATCC 51914</strain>
    </source>
</reference>
<keyword evidence="7" id="KW-0282">Flagellum</keyword>
<dbReference type="PANTHER" id="PTHR42792">
    <property type="entry name" value="FLAGELLIN"/>
    <property type="match status" value="1"/>
</dbReference>
<gene>
    <name evidence="7" type="primary">flgL</name>
    <name evidence="7" type="ORF">Lwal_0454</name>
</gene>
<comment type="caution">
    <text evidence="7">The sequence shown here is derived from an EMBL/GenBank/DDBJ whole genome shotgun (WGS) entry which is preliminary data.</text>
</comment>
<dbReference type="RefSeq" id="WP_058479314.1">
    <property type="nucleotide sequence ID" value="NZ_CAAAIQ010000002.1"/>
</dbReference>
<evidence type="ECO:0000256" key="5">
    <source>
        <dbReference type="ARBA" id="ARBA00023143"/>
    </source>
</evidence>
<sequence length="410" mass="44126">MRISTNQIYQRALSHLMNQEQRLASLQQQLSSGIRVQTPSDDPLASAQIELIQQRVNLTEILQKNRQTTQSALQLEEGTIGNATDTLMRLRELQLQAGNPSLSEDARKAIGIEANTILNEMVNFANTKDSNGSYMFSGAMTTTQPVILNGAGQYVYNGDSTIRYQNVTQSLQVATNDTGDNLFMRIPNGNGTFTVKQTATTNTGTASVSAGTAVSGGFTPDTYTMSFALNTQGNLVVMVSGVASGNVIPPTGLPDDAPLYQDGGTVSFNGAQVVVTGAPNAGDAFTISPASNESIFSTIQRVVANLNQPFSTSTQKAAIQTENNQLLTQIDSALGRLVDVRSDLGARLNQLDLADESNNDYLEISQITLKQLREINPTQVATEVNMQLINLQAAQMSFARIQGLSLFNYI</sequence>
<evidence type="ECO:0000256" key="1">
    <source>
        <dbReference type="ARBA" id="ARBA00004365"/>
    </source>
</evidence>
<evidence type="ECO:0000259" key="6">
    <source>
        <dbReference type="Pfam" id="PF00669"/>
    </source>
</evidence>
<dbReference type="GO" id="GO:0005576">
    <property type="term" value="C:extracellular region"/>
    <property type="evidence" value="ECO:0007669"/>
    <property type="project" value="UniProtKB-SubCell"/>
</dbReference>
<dbReference type="InterPro" id="IPR001029">
    <property type="entry name" value="Flagellin_N"/>
</dbReference>
<dbReference type="STRING" id="66969.Lwal_0454"/>
<protein>
    <submittedName>
        <fullName evidence="7">Flagellar hook-associated protein FlgL</fullName>
    </submittedName>
</protein>
<accession>A0A0W1AN78</accession>
<organism evidence="7 8">
    <name type="scientific">Legionella waltersii</name>
    <dbReference type="NCBI Taxonomy" id="66969"/>
    <lineage>
        <taxon>Bacteria</taxon>
        <taxon>Pseudomonadati</taxon>
        <taxon>Pseudomonadota</taxon>
        <taxon>Gammaproteobacteria</taxon>
        <taxon>Legionellales</taxon>
        <taxon>Legionellaceae</taxon>
        <taxon>Legionella</taxon>
    </lineage>
</organism>
<name>A0A0W1AN78_9GAMM</name>
<evidence type="ECO:0000313" key="7">
    <source>
        <dbReference type="EMBL" id="KTD82712.1"/>
    </source>
</evidence>
<comment type="similarity">
    <text evidence="3">Belongs to the bacterial flagellin family.</text>
</comment>
<dbReference type="PATRIC" id="fig|66969.6.peg.490"/>
<dbReference type="Proteomes" id="UP000054729">
    <property type="component" value="Unassembled WGS sequence"/>
</dbReference>
<dbReference type="InterPro" id="IPR001492">
    <property type="entry name" value="Flagellin"/>
</dbReference>
<proteinExistence type="inferred from homology"/>
<keyword evidence="7" id="KW-0966">Cell projection</keyword>
<feature type="domain" description="Flagellin N-terminal" evidence="6">
    <location>
        <begin position="3"/>
        <end position="140"/>
    </location>
</feature>
<evidence type="ECO:0000313" key="8">
    <source>
        <dbReference type="Proteomes" id="UP000054729"/>
    </source>
</evidence>
<keyword evidence="7" id="KW-0969">Cilium</keyword>
<dbReference type="OrthoDB" id="9768249at2"/>
<dbReference type="GO" id="GO:0005198">
    <property type="term" value="F:structural molecule activity"/>
    <property type="evidence" value="ECO:0007669"/>
    <property type="project" value="InterPro"/>
</dbReference>
<evidence type="ECO:0000256" key="4">
    <source>
        <dbReference type="ARBA" id="ARBA00022525"/>
    </source>
</evidence>
<keyword evidence="8" id="KW-1185">Reference proteome</keyword>
<comment type="subcellular location">
    <subcellularLocation>
        <location evidence="1">Bacterial flagellum</location>
    </subcellularLocation>
    <subcellularLocation>
        <location evidence="2">Secreted</location>
    </subcellularLocation>
</comment>
<dbReference type="EMBL" id="LNZB01000007">
    <property type="protein sequence ID" value="KTD82712.1"/>
    <property type="molecule type" value="Genomic_DNA"/>
</dbReference>
<dbReference type="GO" id="GO:0009424">
    <property type="term" value="C:bacterial-type flagellum hook"/>
    <property type="evidence" value="ECO:0007669"/>
    <property type="project" value="InterPro"/>
</dbReference>
<dbReference type="InterPro" id="IPR013384">
    <property type="entry name" value="Flagell_FlgL"/>
</dbReference>
<evidence type="ECO:0000256" key="3">
    <source>
        <dbReference type="ARBA" id="ARBA00005709"/>
    </source>
</evidence>
<keyword evidence="4" id="KW-0964">Secreted</keyword>
<dbReference type="Pfam" id="PF00669">
    <property type="entry name" value="Flagellin_N"/>
    <property type="match status" value="1"/>
</dbReference>
<dbReference type="PANTHER" id="PTHR42792:SF1">
    <property type="entry name" value="FLAGELLAR HOOK-ASSOCIATED PROTEIN 3"/>
    <property type="match status" value="1"/>
</dbReference>
<dbReference type="NCBIfam" id="TIGR02550">
    <property type="entry name" value="flagell_flgL"/>
    <property type="match status" value="1"/>
</dbReference>